<name>A0A4R8QTD6_9PEZI</name>
<dbReference type="PANTHER" id="PTHR33112:SF16">
    <property type="entry name" value="HETEROKARYON INCOMPATIBILITY DOMAIN-CONTAINING PROTEIN"/>
    <property type="match status" value="1"/>
</dbReference>
<accession>A0A4R8QTD6</accession>
<evidence type="ECO:0000313" key="3">
    <source>
        <dbReference type="Proteomes" id="UP000295083"/>
    </source>
</evidence>
<comment type="caution">
    <text evidence="2">The sequence shown here is derived from an EMBL/GenBank/DDBJ whole genome shotgun (WGS) entry which is preliminary data.</text>
</comment>
<keyword evidence="3" id="KW-1185">Reference proteome</keyword>
<dbReference type="PANTHER" id="PTHR33112">
    <property type="entry name" value="DOMAIN PROTEIN, PUTATIVE-RELATED"/>
    <property type="match status" value="1"/>
</dbReference>
<gene>
    <name evidence="2" type="ORF">C8035_v004961</name>
</gene>
<dbReference type="EMBL" id="QAPG01000007">
    <property type="protein sequence ID" value="TDZ39984.1"/>
    <property type="molecule type" value="Genomic_DNA"/>
</dbReference>
<evidence type="ECO:0000259" key="1">
    <source>
        <dbReference type="Pfam" id="PF06985"/>
    </source>
</evidence>
<sequence>MLCVFCLRVFNQPANHLPNGKWSAQVDWTISLFAVRLYDDCVSCQAIVRGLRGVELPLGDDTTVAIRAIFFSPRTHGGCIECMPYATFTVSDAATKRRLCGTQILLEQVGDKGDAVLLRKVHGTTTGSPEALSFIKNNLQTCLDSHEACRAASARTSWYPTRLIRVDGSHAQLVITAETPPDGPYASLSHRWGGADIIKCTQKTLPELKKGLPSSSLPATFRDALGAIRFLGIGYIWIDSLCIVQDSASDWAAESKTMLGVYRHSVVNLAATCSRDSHSGLFSTRAPRGLHSGPFAASNGAVSGSFVAVEAALDADSWTAAVENAPLNARAWVLQERLLSPRVAHFARAQVLWDCPGLAAAETLPSGARAMPHLFRRGVGRKRGSNLLHVPAEPDRALGQWAAIVDAYSRCGLTFASDRVVAISGVVEHLRARSADRRFFCGLWRPRMEMQLCWLAAGPGAAGRYGWLPSWSWMSVDGAVDAPRPDAFEGYVVTLFAEVRDVVVEADGGGHLRLRCVTRPVGIETRPSLRLVGAGMDEFRSLALDVASPPGLKGRLFFVPVFGVQEPAAVSTDRAFECRGLLLEQVDKSEGLYERRGHVFILAKSDSVSGTSQEITIA</sequence>
<dbReference type="Pfam" id="PF06985">
    <property type="entry name" value="HET"/>
    <property type="match status" value="1"/>
</dbReference>
<evidence type="ECO:0000313" key="2">
    <source>
        <dbReference type="EMBL" id="TDZ39984.1"/>
    </source>
</evidence>
<dbReference type="AlphaFoldDB" id="A0A4R8QTD6"/>
<organism evidence="2 3">
    <name type="scientific">Colletotrichum spinosum</name>
    <dbReference type="NCBI Taxonomy" id="1347390"/>
    <lineage>
        <taxon>Eukaryota</taxon>
        <taxon>Fungi</taxon>
        <taxon>Dikarya</taxon>
        <taxon>Ascomycota</taxon>
        <taxon>Pezizomycotina</taxon>
        <taxon>Sordariomycetes</taxon>
        <taxon>Hypocreomycetidae</taxon>
        <taxon>Glomerellales</taxon>
        <taxon>Glomerellaceae</taxon>
        <taxon>Colletotrichum</taxon>
        <taxon>Colletotrichum orbiculare species complex</taxon>
    </lineage>
</organism>
<dbReference type="InterPro" id="IPR010730">
    <property type="entry name" value="HET"/>
</dbReference>
<reference evidence="2 3" key="1">
    <citation type="submission" date="2018-11" db="EMBL/GenBank/DDBJ databases">
        <title>Genome sequence and assembly of Colletotrichum spinosum.</title>
        <authorList>
            <person name="Gan P."/>
            <person name="Shirasu K."/>
        </authorList>
    </citation>
    <scope>NUCLEOTIDE SEQUENCE [LARGE SCALE GENOMIC DNA]</scope>
    <source>
        <strain evidence="2 3">CBS 515.97</strain>
    </source>
</reference>
<proteinExistence type="predicted"/>
<protein>
    <recommendedName>
        <fullName evidence="1">Heterokaryon incompatibility domain-containing protein</fullName>
    </recommendedName>
</protein>
<dbReference type="Proteomes" id="UP000295083">
    <property type="component" value="Unassembled WGS sequence"/>
</dbReference>
<feature type="domain" description="Heterokaryon incompatibility" evidence="1">
    <location>
        <begin position="185"/>
        <end position="336"/>
    </location>
</feature>